<evidence type="ECO:0000313" key="4">
    <source>
        <dbReference type="Proteomes" id="UP000473278"/>
    </source>
</evidence>
<evidence type="ECO:0000259" key="2">
    <source>
        <dbReference type="PROSITE" id="PS50093"/>
    </source>
</evidence>
<dbReference type="RefSeq" id="WP_165138526.1">
    <property type="nucleotide sequence ID" value="NZ_JAALLT010000001.1"/>
</dbReference>
<dbReference type="SMART" id="SM00089">
    <property type="entry name" value="PKD"/>
    <property type="match status" value="1"/>
</dbReference>
<accession>A0A6M1SJ19</accession>
<dbReference type="Pfam" id="PF00801">
    <property type="entry name" value="PKD"/>
    <property type="match status" value="1"/>
</dbReference>
<dbReference type="EMBL" id="JAALLT010000001">
    <property type="protein sequence ID" value="NGP75321.1"/>
    <property type="molecule type" value="Genomic_DNA"/>
</dbReference>
<feature type="domain" description="PKD" evidence="2">
    <location>
        <begin position="65"/>
        <end position="118"/>
    </location>
</feature>
<dbReference type="InterPro" id="IPR035986">
    <property type="entry name" value="PKD_dom_sf"/>
</dbReference>
<dbReference type="Gene3D" id="2.60.40.10">
    <property type="entry name" value="Immunoglobulins"/>
    <property type="match status" value="1"/>
</dbReference>
<dbReference type="InterPro" id="IPR000601">
    <property type="entry name" value="PKD_dom"/>
</dbReference>
<proteinExistence type="predicted"/>
<dbReference type="InterPro" id="IPR013783">
    <property type="entry name" value="Ig-like_fold"/>
</dbReference>
<dbReference type="InterPro" id="IPR022409">
    <property type="entry name" value="PKD/Chitinase_dom"/>
</dbReference>
<dbReference type="Proteomes" id="UP000473278">
    <property type="component" value="Unassembled WGS sequence"/>
</dbReference>
<evidence type="ECO:0000313" key="3">
    <source>
        <dbReference type="EMBL" id="NGP75321.1"/>
    </source>
</evidence>
<evidence type="ECO:0000256" key="1">
    <source>
        <dbReference type="SAM" id="SignalP"/>
    </source>
</evidence>
<sequence length="479" mass="52359">MNNLKSIYWMVPALLLMVMACEPQVTSAPDTGVPPVSENVTFDYEYNVDNPNIVQFTSTTEGFKFLWDLGNGQSKEGKTVNGEYPLQGEYTVQLTVFTKAGQAMNTKNVIIEATNALMLDDPDLNLLTGGADQIGGKTWVVDSTQQGHMGVGPAGGTTPEWWAAPALDKSGKGLYNDEVTFNLDGLTFEHVTEGDIYVNGGHAGDFPGAVQEDGGGDYIAPYGGGANHNFNLNKADDGSMTLTISDGGFIGYYTGASTYEVLSLSENELYIRNIDGNDGGLAWYQRLIPKGYQHPVVVPPLKSEALADDFDTDGNILWATDQILEFNESYDNPATFGANTSAKVAKYVKGEGPAHSFDNLYIDLGYRLDLTQRSTITLKVFMPSYNDYTTSGGESWNPNPVLLKQVSVKLQDASLGGDAWTTQQERIQPVSTMDEWVELTFDFSDVTDRQDFSKIVVQIGGEAHYNSGTFFFDDFQLIE</sequence>
<gene>
    <name evidence="3" type="ORF">G3570_01660</name>
</gene>
<organism evidence="3 4">
    <name type="scientific">Halalkalibaculum roseum</name>
    <dbReference type="NCBI Taxonomy" id="2709311"/>
    <lineage>
        <taxon>Bacteria</taxon>
        <taxon>Pseudomonadati</taxon>
        <taxon>Balneolota</taxon>
        <taxon>Balneolia</taxon>
        <taxon>Balneolales</taxon>
        <taxon>Balneolaceae</taxon>
        <taxon>Halalkalibaculum</taxon>
    </lineage>
</organism>
<dbReference type="AlphaFoldDB" id="A0A6M1SJ19"/>
<reference evidence="3 4" key="1">
    <citation type="submission" date="2020-02" db="EMBL/GenBank/DDBJ databases">
        <title>Balneolaceae bacterium YR4-1, complete genome.</title>
        <authorList>
            <person name="Li Y."/>
            <person name="Wu S."/>
        </authorList>
    </citation>
    <scope>NUCLEOTIDE SEQUENCE [LARGE SCALE GENOMIC DNA]</scope>
    <source>
        <strain evidence="3 4">YR4-1</strain>
    </source>
</reference>
<dbReference type="CDD" id="cd00146">
    <property type="entry name" value="PKD"/>
    <property type="match status" value="1"/>
</dbReference>
<dbReference type="Gene3D" id="2.60.120.260">
    <property type="entry name" value="Galactose-binding domain-like"/>
    <property type="match status" value="1"/>
</dbReference>
<dbReference type="SUPFAM" id="SSF49299">
    <property type="entry name" value="PKD domain"/>
    <property type="match status" value="1"/>
</dbReference>
<comment type="caution">
    <text evidence="3">The sequence shown here is derived from an EMBL/GenBank/DDBJ whole genome shotgun (WGS) entry which is preliminary data.</text>
</comment>
<feature type="signal peptide" evidence="1">
    <location>
        <begin position="1"/>
        <end position="27"/>
    </location>
</feature>
<protein>
    <submittedName>
        <fullName evidence="3">PKD domain-containing protein</fullName>
    </submittedName>
</protein>
<keyword evidence="1" id="KW-0732">Signal</keyword>
<dbReference type="PROSITE" id="PS51257">
    <property type="entry name" value="PROKAR_LIPOPROTEIN"/>
    <property type="match status" value="1"/>
</dbReference>
<dbReference type="PROSITE" id="PS50093">
    <property type="entry name" value="PKD"/>
    <property type="match status" value="1"/>
</dbReference>
<name>A0A6M1SJ19_9BACT</name>
<feature type="chain" id="PRO_5026651521" evidence="1">
    <location>
        <begin position="28"/>
        <end position="479"/>
    </location>
</feature>
<keyword evidence="4" id="KW-1185">Reference proteome</keyword>